<comment type="similarity">
    <text evidence="2">Belongs to the mitochondrial carrier (TC 2.A.29) family.</text>
</comment>
<evidence type="ECO:0000256" key="4">
    <source>
        <dbReference type="ARBA" id="ARBA00022448"/>
    </source>
</evidence>
<dbReference type="PANTHER" id="PTHR45635">
    <property type="entry name" value="ADP,ATP CARRIER PROTEIN 1-RELATED-RELATED"/>
    <property type="match status" value="1"/>
</dbReference>
<feature type="repeat" description="Solcar" evidence="14">
    <location>
        <begin position="12"/>
        <end position="104"/>
    </location>
</feature>
<dbReference type="Gene3D" id="3.10.10.10">
    <property type="entry name" value="HIV Type 1 Reverse Transcriptase, subunit A, domain 1"/>
    <property type="match status" value="1"/>
</dbReference>
<keyword evidence="10" id="KW-0496">Mitochondrion</keyword>
<dbReference type="EMBL" id="CP092869">
    <property type="protein sequence ID" value="UYV70029.1"/>
    <property type="molecule type" value="Genomic_DNA"/>
</dbReference>
<organism evidence="17 18">
    <name type="scientific">Cordylochernes scorpioides</name>
    <dbReference type="NCBI Taxonomy" id="51811"/>
    <lineage>
        <taxon>Eukaryota</taxon>
        <taxon>Metazoa</taxon>
        <taxon>Ecdysozoa</taxon>
        <taxon>Arthropoda</taxon>
        <taxon>Chelicerata</taxon>
        <taxon>Arachnida</taxon>
        <taxon>Pseudoscorpiones</taxon>
        <taxon>Cheliferoidea</taxon>
        <taxon>Chernetidae</taxon>
        <taxon>Cordylochernes</taxon>
    </lineage>
</organism>
<dbReference type="Pfam" id="PF00153">
    <property type="entry name" value="Mito_carr"/>
    <property type="match status" value="3"/>
</dbReference>
<dbReference type="InterPro" id="IPR043128">
    <property type="entry name" value="Rev_trsase/Diguanyl_cyclase"/>
</dbReference>
<keyword evidence="18" id="KW-1185">Reference proteome</keyword>
<dbReference type="Pfam" id="PF00078">
    <property type="entry name" value="RVT_1"/>
    <property type="match status" value="1"/>
</dbReference>
<feature type="repeat" description="Solcar" evidence="14">
    <location>
        <begin position="117"/>
        <end position="207"/>
    </location>
</feature>
<dbReference type="CDD" id="cd01647">
    <property type="entry name" value="RT_LTR"/>
    <property type="match status" value="1"/>
</dbReference>
<evidence type="ECO:0000256" key="12">
    <source>
        <dbReference type="ARBA" id="ARBA00024143"/>
    </source>
</evidence>
<dbReference type="PRINTS" id="PR00926">
    <property type="entry name" value="MITOCARRIER"/>
</dbReference>
<proteinExistence type="inferred from homology"/>
<dbReference type="Gene3D" id="1.50.40.10">
    <property type="entry name" value="Mitochondrial carrier domain"/>
    <property type="match status" value="1"/>
</dbReference>
<dbReference type="PANTHER" id="PTHR45635:SF14">
    <property type="entry name" value="ADP_ATP TRANSLOCASE"/>
    <property type="match status" value="1"/>
</dbReference>
<evidence type="ECO:0000256" key="15">
    <source>
        <dbReference type="SAM" id="Phobius"/>
    </source>
</evidence>
<evidence type="ECO:0000256" key="9">
    <source>
        <dbReference type="ARBA" id="ARBA00022989"/>
    </source>
</evidence>
<dbReference type="PRINTS" id="PR00927">
    <property type="entry name" value="ADPTRNSLCASE"/>
</dbReference>
<keyword evidence="7" id="KW-0677">Repeat</keyword>
<dbReference type="Gene3D" id="3.30.70.270">
    <property type="match status" value="2"/>
</dbReference>
<evidence type="ECO:0000313" key="18">
    <source>
        <dbReference type="Proteomes" id="UP001235939"/>
    </source>
</evidence>
<accession>A0ABY6KNB9</accession>
<gene>
    <name evidence="17" type="ORF">LAZ67_7001532</name>
</gene>
<keyword evidence="5" id="KW-0050">Antiport</keyword>
<name>A0ABY6KNB9_9ARAC</name>
<feature type="transmembrane region" description="Helical" evidence="15">
    <location>
        <begin position="217"/>
        <end position="237"/>
    </location>
</feature>
<evidence type="ECO:0000259" key="16">
    <source>
        <dbReference type="PROSITE" id="PS50878"/>
    </source>
</evidence>
<dbReference type="PROSITE" id="PS50920">
    <property type="entry name" value="SOLCAR"/>
    <property type="match status" value="3"/>
</dbReference>
<evidence type="ECO:0000256" key="14">
    <source>
        <dbReference type="PROSITE-ProRule" id="PRU00282"/>
    </source>
</evidence>
<evidence type="ECO:0000256" key="1">
    <source>
        <dbReference type="ARBA" id="ARBA00004448"/>
    </source>
</evidence>
<dbReference type="SUPFAM" id="SSF103506">
    <property type="entry name" value="Mitochondrial carrier"/>
    <property type="match status" value="1"/>
</dbReference>
<keyword evidence="8" id="KW-0999">Mitochondrion inner membrane</keyword>
<keyword evidence="11 14" id="KW-0472">Membrane</keyword>
<evidence type="ECO:0000256" key="5">
    <source>
        <dbReference type="ARBA" id="ARBA00022449"/>
    </source>
</evidence>
<comment type="catalytic activity">
    <reaction evidence="12">
        <text>ADP(in) + ATP(out) = ADP(out) + ATP(in)</text>
        <dbReference type="Rhea" id="RHEA:34999"/>
        <dbReference type="ChEBI" id="CHEBI:30616"/>
        <dbReference type="ChEBI" id="CHEBI:456216"/>
    </reaction>
    <physiologicalReaction direction="left-to-right" evidence="12">
        <dbReference type="Rhea" id="RHEA:35000"/>
    </physiologicalReaction>
</comment>
<keyword evidence="4" id="KW-0813">Transport</keyword>
<dbReference type="InterPro" id="IPR002113">
    <property type="entry name" value="ADT_euk_type"/>
</dbReference>
<dbReference type="InterPro" id="IPR000477">
    <property type="entry name" value="RT_dom"/>
</dbReference>
<protein>
    <submittedName>
        <fullName evidence="17">Slc25a4</fullName>
    </submittedName>
</protein>
<dbReference type="InterPro" id="IPR043502">
    <property type="entry name" value="DNA/RNA_pol_sf"/>
</dbReference>
<feature type="repeat" description="Solcar" evidence="14">
    <location>
        <begin position="214"/>
        <end position="304"/>
    </location>
</feature>
<evidence type="ECO:0000256" key="3">
    <source>
        <dbReference type="ARBA" id="ARBA00011245"/>
    </source>
</evidence>
<evidence type="ECO:0000256" key="2">
    <source>
        <dbReference type="ARBA" id="ARBA00006375"/>
    </source>
</evidence>
<comment type="subunit">
    <text evidence="3">Monomer.</text>
</comment>
<evidence type="ECO:0000313" key="17">
    <source>
        <dbReference type="EMBL" id="UYV70029.1"/>
    </source>
</evidence>
<evidence type="ECO:0000256" key="11">
    <source>
        <dbReference type="ARBA" id="ARBA00023136"/>
    </source>
</evidence>
<dbReference type="InterPro" id="IPR002067">
    <property type="entry name" value="MCP"/>
</dbReference>
<keyword evidence="9 15" id="KW-1133">Transmembrane helix</keyword>
<evidence type="ECO:0000256" key="6">
    <source>
        <dbReference type="ARBA" id="ARBA00022692"/>
    </source>
</evidence>
<evidence type="ECO:0000256" key="8">
    <source>
        <dbReference type="ARBA" id="ARBA00022792"/>
    </source>
</evidence>
<sequence length="1015" mass="115524">MGEDSKKKFDIAAIAQDFLVGGVSAAISKTAVAPIERVKLLLQVQHVSKQISEDKRYKGIIDCLIRIPKEQGMMSFWRGNLANVIRYFPTQALNFAFKDLYKEIFLGSVDKKTQFWRYFIGNLASGGAAGATSLCFVYPLDFARTRLAADIGKGSEQRQYKGLLDCLGKTVKSDGVIGMYRGFNVSVQGIIIYRAAYFGCFDTAKNMLPDPKKTPVYITWMIAQAVTTLSGLLSYPFDTVRRRMMMQSGLPKEERQYTNTLNCWMKINKVEGTSAFFKGALSNIFRGAGGIELGNMKPSQLLQKLRSLATKDISDNLIKTLWLERLADSMKNILLVSDENVTKLASMADKIMDMTFSPDVCSASSSQTSYTNMENLLEKISSLERQVSEINLSRSRPTSTNQGHCFSRSRRNGADVSIVPPIKNEKRKSDYKLYTANGSEIETYGVKILTLDLGLRQEFQWPFVVAKLDPKRLAIAKQELKFMLENDIIRPSKSHWASPLHMVAKKDGSFRLCGDYRQLNAETVTDRYPIPRIEDFHHILKDAKIFSKIDLLKAYFQIPIEEKEKCKTAVITPFGLYEYDVMNFGLKNAPSSFQRFKHEVLWGLVFVFPYLDDILIASACEVEHSRHLKIIFERLNKYGIKINVSKSIFGVTELNFLGYLVTPDGSKPLTDKVQAIFDDKLPDTVQGMINFYRRYSKDAAQTQAILHEYFRGARKKDKRKIHWTKEAQIQFEKCKQSLINSTLLSFSHPELPLSLSADASDSEIGGLCLLAENAMFACGDDYGFLRSSYVCLRRMLRLLVENAMFSCGYDYGFLRGSYVCLWRWLCLIVEMAMFACRWLCLFGDGYVCMEKAMFLADHLNISAITTETIRHIKGQDIIVADALSRIEELTLLDYDEIAEKQRNDEELRNLQRLRTALQEDTNLTIAKMVYGQDIRHPGEFFCETKILPSTETFANKLQKQMESMGPRQNKVKSSYKIFVPKDLSSCSHIFLRVDKVKKSLELPYKGPFPVLTRAE</sequence>
<feature type="domain" description="Reverse transcriptase" evidence="16">
    <location>
        <begin position="484"/>
        <end position="661"/>
    </location>
</feature>
<dbReference type="Proteomes" id="UP001235939">
    <property type="component" value="Chromosome 07"/>
</dbReference>
<evidence type="ECO:0000256" key="10">
    <source>
        <dbReference type="ARBA" id="ARBA00023128"/>
    </source>
</evidence>
<dbReference type="InterPro" id="IPR018108">
    <property type="entry name" value="MCP_transmembrane"/>
</dbReference>
<dbReference type="SUPFAM" id="SSF56672">
    <property type="entry name" value="DNA/RNA polymerases"/>
    <property type="match status" value="1"/>
</dbReference>
<reference evidence="17 18" key="1">
    <citation type="submission" date="2022-01" db="EMBL/GenBank/DDBJ databases">
        <title>A chromosomal length assembly of Cordylochernes scorpioides.</title>
        <authorList>
            <person name="Zeh D."/>
            <person name="Zeh J."/>
        </authorList>
    </citation>
    <scope>NUCLEOTIDE SEQUENCE [LARGE SCALE GENOMIC DNA]</scope>
    <source>
        <strain evidence="17">IN4F17</strain>
        <tissue evidence="17">Whole Body</tissue>
    </source>
</reference>
<keyword evidence="6 14" id="KW-0812">Transmembrane</keyword>
<comment type="function">
    <text evidence="13">ADP:ATP antiporter that mediates import of ADP into the mitochondrial matrix for ATP synthesis, and export of ATP out to fuel the cell. Cycles between the cytoplasmic-open state (c-state) and the matrix-open state (m-state): operates by the alternating access mechanism with a single substrate-binding site intermittently exposed to either the cytosolic (c-state) or matrix (m-state) side of the inner mitochondrial membrane.</text>
</comment>
<dbReference type="InterPro" id="IPR023395">
    <property type="entry name" value="MCP_dom_sf"/>
</dbReference>
<comment type="subcellular location">
    <subcellularLocation>
        <location evidence="1">Mitochondrion inner membrane</location>
        <topology evidence="1">Multi-pass membrane protein</topology>
    </subcellularLocation>
</comment>
<feature type="transmembrane region" description="Helical" evidence="15">
    <location>
        <begin position="118"/>
        <end position="140"/>
    </location>
</feature>
<evidence type="ECO:0000256" key="13">
    <source>
        <dbReference type="ARBA" id="ARBA00045250"/>
    </source>
</evidence>
<dbReference type="PROSITE" id="PS50878">
    <property type="entry name" value="RT_POL"/>
    <property type="match status" value="1"/>
</dbReference>
<evidence type="ECO:0000256" key="7">
    <source>
        <dbReference type="ARBA" id="ARBA00022737"/>
    </source>
</evidence>